<reference evidence="1 2" key="2">
    <citation type="journal article" date="2018" name="Plant J.">
        <title>The Physcomitrella patens chromosome-scale assembly reveals moss genome structure and evolution.</title>
        <authorList>
            <person name="Lang D."/>
            <person name="Ullrich K.K."/>
            <person name="Murat F."/>
            <person name="Fuchs J."/>
            <person name="Jenkins J."/>
            <person name="Haas F.B."/>
            <person name="Piednoel M."/>
            <person name="Gundlach H."/>
            <person name="Van Bel M."/>
            <person name="Meyberg R."/>
            <person name="Vives C."/>
            <person name="Morata J."/>
            <person name="Symeonidi A."/>
            <person name="Hiss M."/>
            <person name="Muchero W."/>
            <person name="Kamisugi Y."/>
            <person name="Saleh O."/>
            <person name="Blanc G."/>
            <person name="Decker E.L."/>
            <person name="van Gessel N."/>
            <person name="Grimwood J."/>
            <person name="Hayes R.D."/>
            <person name="Graham S.W."/>
            <person name="Gunter L.E."/>
            <person name="McDaniel S.F."/>
            <person name="Hoernstein S.N.W."/>
            <person name="Larsson A."/>
            <person name="Li F.W."/>
            <person name="Perroud P.F."/>
            <person name="Phillips J."/>
            <person name="Ranjan P."/>
            <person name="Rokshar D.S."/>
            <person name="Rothfels C.J."/>
            <person name="Schneider L."/>
            <person name="Shu S."/>
            <person name="Stevenson D.W."/>
            <person name="Thummler F."/>
            <person name="Tillich M."/>
            <person name="Villarreal Aguilar J.C."/>
            <person name="Widiez T."/>
            <person name="Wong G.K."/>
            <person name="Wymore A."/>
            <person name="Zhang Y."/>
            <person name="Zimmer A.D."/>
            <person name="Quatrano R.S."/>
            <person name="Mayer K.F.X."/>
            <person name="Goodstein D."/>
            <person name="Casacuberta J.M."/>
            <person name="Vandepoele K."/>
            <person name="Reski R."/>
            <person name="Cuming A.C."/>
            <person name="Tuskan G.A."/>
            <person name="Maumus F."/>
            <person name="Salse J."/>
            <person name="Schmutz J."/>
            <person name="Rensing S.A."/>
        </authorList>
    </citation>
    <scope>NUCLEOTIDE SEQUENCE [LARGE SCALE GENOMIC DNA]</scope>
    <source>
        <strain evidence="1 2">cv. Gransden 2004</strain>
    </source>
</reference>
<gene>
    <name evidence="1" type="primary">LOC112288782</name>
</gene>
<name>A0A7I4AAC2_PHYPA</name>
<reference evidence="1" key="3">
    <citation type="submission" date="2020-12" db="UniProtKB">
        <authorList>
            <consortium name="EnsemblPlants"/>
        </authorList>
    </citation>
    <scope>IDENTIFICATION</scope>
</reference>
<evidence type="ECO:0000313" key="2">
    <source>
        <dbReference type="Proteomes" id="UP000006727"/>
    </source>
</evidence>
<sequence>MSNDISPNTLPIVNLNITVYMVDEPVVTPVEDNMKFFYQLILLPKPTIEYLNNKDIDRRQTIFVSLSGIGQVPKLQALKYPTQSKDNISKIQNFFYQ</sequence>
<proteinExistence type="predicted"/>
<reference evidence="1 2" key="1">
    <citation type="journal article" date="2008" name="Science">
        <title>The Physcomitrella genome reveals evolutionary insights into the conquest of land by plants.</title>
        <authorList>
            <person name="Rensing S."/>
            <person name="Lang D."/>
            <person name="Zimmer A."/>
            <person name="Terry A."/>
            <person name="Salamov A."/>
            <person name="Shapiro H."/>
            <person name="Nishiyama T."/>
            <person name="Perroud P.-F."/>
            <person name="Lindquist E."/>
            <person name="Kamisugi Y."/>
            <person name="Tanahashi T."/>
            <person name="Sakakibara K."/>
            <person name="Fujita T."/>
            <person name="Oishi K."/>
            <person name="Shin-I T."/>
            <person name="Kuroki Y."/>
            <person name="Toyoda A."/>
            <person name="Suzuki Y."/>
            <person name="Hashimoto A."/>
            <person name="Yamaguchi K."/>
            <person name="Sugano A."/>
            <person name="Kohara Y."/>
            <person name="Fujiyama A."/>
            <person name="Anterola A."/>
            <person name="Aoki S."/>
            <person name="Ashton N."/>
            <person name="Barbazuk W.B."/>
            <person name="Barker E."/>
            <person name="Bennetzen J."/>
            <person name="Bezanilla M."/>
            <person name="Blankenship R."/>
            <person name="Cho S.H."/>
            <person name="Dutcher S."/>
            <person name="Estelle M."/>
            <person name="Fawcett J.A."/>
            <person name="Gundlach H."/>
            <person name="Hanada K."/>
            <person name="Heyl A."/>
            <person name="Hicks K.A."/>
            <person name="Hugh J."/>
            <person name="Lohr M."/>
            <person name="Mayer K."/>
            <person name="Melkozernov A."/>
            <person name="Murata T."/>
            <person name="Nelson D."/>
            <person name="Pils B."/>
            <person name="Prigge M."/>
            <person name="Reiss B."/>
            <person name="Renner T."/>
            <person name="Rombauts S."/>
            <person name="Rushton P."/>
            <person name="Sanderfoot A."/>
            <person name="Schween G."/>
            <person name="Shiu S.-H."/>
            <person name="Stueber K."/>
            <person name="Theodoulou F.L."/>
            <person name="Tu H."/>
            <person name="Van de Peer Y."/>
            <person name="Verrier P.J."/>
            <person name="Waters E."/>
            <person name="Wood A."/>
            <person name="Yang L."/>
            <person name="Cove D."/>
            <person name="Cuming A."/>
            <person name="Hasebe M."/>
            <person name="Lucas S."/>
            <person name="Mishler D.B."/>
            <person name="Reski R."/>
            <person name="Grigoriev I."/>
            <person name="Quatrano R.S."/>
            <person name="Boore J.L."/>
        </authorList>
    </citation>
    <scope>NUCLEOTIDE SEQUENCE [LARGE SCALE GENOMIC DNA]</scope>
    <source>
        <strain evidence="1 2">cv. Gransden 2004</strain>
    </source>
</reference>
<dbReference type="Proteomes" id="UP000006727">
    <property type="component" value="Chromosome 11"/>
</dbReference>
<keyword evidence="2" id="KW-1185">Reference proteome</keyword>
<evidence type="ECO:0000313" key="1">
    <source>
        <dbReference type="EnsemblPlants" id="Pp3c11_25510V3.3"/>
    </source>
</evidence>
<dbReference type="AlphaFoldDB" id="A0A7I4AAC2"/>
<protein>
    <submittedName>
        <fullName evidence="1">Uncharacterized protein</fullName>
    </submittedName>
</protein>
<dbReference type="EMBL" id="ABEU02000011">
    <property type="status" value="NOT_ANNOTATED_CDS"/>
    <property type="molecule type" value="Genomic_DNA"/>
</dbReference>
<accession>A0A7I4AAC2</accession>
<dbReference type="Gramene" id="Pp3c11_25510V3.3">
    <property type="protein sequence ID" value="Pp3c11_25510V3.3"/>
    <property type="gene ID" value="Pp3c11_25510"/>
</dbReference>
<organism evidence="1 2">
    <name type="scientific">Physcomitrium patens</name>
    <name type="common">Spreading-leaved earth moss</name>
    <name type="synonym">Physcomitrella patens</name>
    <dbReference type="NCBI Taxonomy" id="3218"/>
    <lineage>
        <taxon>Eukaryota</taxon>
        <taxon>Viridiplantae</taxon>
        <taxon>Streptophyta</taxon>
        <taxon>Embryophyta</taxon>
        <taxon>Bryophyta</taxon>
        <taxon>Bryophytina</taxon>
        <taxon>Bryopsida</taxon>
        <taxon>Funariidae</taxon>
        <taxon>Funariales</taxon>
        <taxon>Funariaceae</taxon>
        <taxon>Physcomitrium</taxon>
    </lineage>
</organism>
<dbReference type="EnsemblPlants" id="Pp3c11_25510V3.3">
    <property type="protein sequence ID" value="Pp3c11_25510V3.3"/>
    <property type="gene ID" value="Pp3c11_25510"/>
</dbReference>